<evidence type="ECO:0000313" key="4">
    <source>
        <dbReference type="EMBL" id="VAW28229.1"/>
    </source>
</evidence>
<organism evidence="4">
    <name type="scientific">hydrothermal vent metagenome</name>
    <dbReference type="NCBI Taxonomy" id="652676"/>
    <lineage>
        <taxon>unclassified sequences</taxon>
        <taxon>metagenomes</taxon>
        <taxon>ecological metagenomes</taxon>
    </lineage>
</organism>
<accession>A0A3B0UUE1</accession>
<dbReference type="EMBL" id="UOET01000209">
    <property type="protein sequence ID" value="VAW28229.1"/>
    <property type="molecule type" value="Genomic_DNA"/>
</dbReference>
<evidence type="ECO:0000259" key="2">
    <source>
        <dbReference type="Pfam" id="PF00441"/>
    </source>
</evidence>
<proteinExistence type="predicted"/>
<keyword evidence="1" id="KW-0285">Flavoprotein</keyword>
<dbReference type="AlphaFoldDB" id="A0A3B0UUE1"/>
<dbReference type="InterPro" id="IPR006089">
    <property type="entry name" value="Acyl-CoA_DH_CS"/>
</dbReference>
<name>A0A3B0UUE1_9ZZZZ</name>
<dbReference type="GO" id="GO:0004466">
    <property type="term" value="F:long-chain fatty acyl-CoA dehydrogenase activity"/>
    <property type="evidence" value="ECO:0007669"/>
    <property type="project" value="UniProtKB-EC"/>
</dbReference>
<evidence type="ECO:0000259" key="3">
    <source>
        <dbReference type="Pfam" id="PF21263"/>
    </source>
</evidence>
<reference evidence="4" key="1">
    <citation type="submission" date="2018-06" db="EMBL/GenBank/DDBJ databases">
        <authorList>
            <person name="Zhirakovskaya E."/>
        </authorList>
    </citation>
    <scope>NUCLEOTIDE SEQUENCE</scope>
</reference>
<dbReference type="PROSITE" id="PS00073">
    <property type="entry name" value="ACYL_COA_DH_2"/>
    <property type="match status" value="1"/>
</dbReference>
<dbReference type="InterPro" id="IPR036250">
    <property type="entry name" value="AcylCo_DH-like_C"/>
</dbReference>
<feature type="non-terminal residue" evidence="4">
    <location>
        <position position="1"/>
    </location>
</feature>
<dbReference type="Gene3D" id="1.20.140.10">
    <property type="entry name" value="Butyryl-CoA Dehydrogenase, subunit A, domain 3"/>
    <property type="match status" value="2"/>
</dbReference>
<feature type="domain" description="Acyl-CoA dehydrogenase/oxidase C-terminal" evidence="2">
    <location>
        <begin position="1"/>
        <end position="134"/>
    </location>
</feature>
<dbReference type="InterPro" id="IPR049426">
    <property type="entry name" value="Acyl-CoA-dh-like_C"/>
</dbReference>
<keyword evidence="4" id="KW-0560">Oxidoreductase</keyword>
<dbReference type="EC" id="1.3.8.8" evidence="4"/>
<feature type="domain" description="Acyl-CoA dehydrogenase-like C-terminal" evidence="3">
    <location>
        <begin position="181"/>
        <end position="283"/>
    </location>
</feature>
<dbReference type="Pfam" id="PF21263">
    <property type="entry name" value="Acyl-CoA-dh_C"/>
    <property type="match status" value="1"/>
</dbReference>
<dbReference type="InterPro" id="IPR009075">
    <property type="entry name" value="AcylCo_DH/oxidase_C"/>
</dbReference>
<sequence>VNYATERKQFGASLADFGAIKHKLAEQVIKTFSTESAVYRASKDIQDDITAFLEAGKPYGQANIAAVAEFEPECALLKVYGSESLDYIVDELVQIYGGMGFSAEAPADRSYRDSRINRIFEGTNEINRLIVADAELKRGLRHKISLLEKAAEILGNKEDIRAIDASLTDYYALHHAYVGQLKKAVVILFPMLNNTFKKQLAYEEEIMMNVANMLMYVYVLESTLLRVEKLDNKGLKNDISVYHDILDVLLHNVMHIFRKETVDAVSAFLEGKEKGEMLDIMQRLTFYNPVNAKESRRRIANKLIEDACYKF</sequence>
<dbReference type="PANTHER" id="PTHR43884">
    <property type="entry name" value="ACYL-COA DEHYDROGENASE"/>
    <property type="match status" value="1"/>
</dbReference>
<dbReference type="PANTHER" id="PTHR43884:SF12">
    <property type="entry name" value="ISOVALERYL-COA DEHYDROGENASE, MITOCHONDRIAL-RELATED"/>
    <property type="match status" value="1"/>
</dbReference>
<gene>
    <name evidence="4" type="ORF">MNBD_BACTEROID07-1873</name>
</gene>
<dbReference type="Pfam" id="PF00441">
    <property type="entry name" value="Acyl-CoA_dh_1"/>
    <property type="match status" value="1"/>
</dbReference>
<evidence type="ECO:0000256" key="1">
    <source>
        <dbReference type="ARBA" id="ARBA00022630"/>
    </source>
</evidence>
<protein>
    <submittedName>
        <fullName evidence="4">Long chain acyl-CoA dehydrogenase [fadN-fadA-fadE operon]</fullName>
        <ecNumber evidence="4">1.3.8.8</ecNumber>
    </submittedName>
</protein>
<dbReference type="SUPFAM" id="SSF47203">
    <property type="entry name" value="Acyl-CoA dehydrogenase C-terminal domain-like"/>
    <property type="match status" value="1"/>
</dbReference>